<evidence type="ECO:0000313" key="1">
    <source>
        <dbReference type="EMBL" id="XKM38750.1"/>
    </source>
</evidence>
<dbReference type="EMBL" id="CP171852">
    <property type="protein sequence ID" value="XKM38750.1"/>
    <property type="molecule type" value="Genomic_DNA"/>
</dbReference>
<reference evidence="1" key="1">
    <citation type="submission" date="2024-10" db="EMBL/GenBank/DDBJ databases">
        <title>Strain of Rhizobium-related bacteria isolated fromm roots of Vavilovia formosa.</title>
        <authorList>
            <person name="Kimeklis A."/>
            <person name="Afonin A."/>
        </authorList>
    </citation>
    <scope>NUCLEOTIDE SEQUENCE</scope>
    <source>
        <strain evidence="1">Vaf-46</strain>
    </source>
</reference>
<evidence type="ECO:0000313" key="2">
    <source>
        <dbReference type="Proteomes" id="UP000078465"/>
    </source>
</evidence>
<geneLocation type="plasmid" evidence="1 2">
    <name>unnamed2</name>
</geneLocation>
<gene>
    <name evidence="1" type="ORF">A4U53_007640</name>
</gene>
<organism evidence="1 2">
    <name type="scientific">Rhizobium ruizarguesonis</name>
    <dbReference type="NCBI Taxonomy" id="2081791"/>
    <lineage>
        <taxon>Bacteria</taxon>
        <taxon>Pseudomonadati</taxon>
        <taxon>Pseudomonadota</taxon>
        <taxon>Alphaproteobacteria</taxon>
        <taxon>Hyphomicrobiales</taxon>
        <taxon>Rhizobiaceae</taxon>
        <taxon>Rhizobium/Agrobacterium group</taxon>
        <taxon>Rhizobium</taxon>
    </lineage>
</organism>
<keyword evidence="1" id="KW-0614">Plasmid</keyword>
<accession>A0ACD5EI27</accession>
<protein>
    <submittedName>
        <fullName evidence="1">Uncharacterized protein</fullName>
    </submittedName>
</protein>
<sequence>MMMARNAKQELVNFVVRRALDPVMKAKPDGRPEAERRRLEHVQDATRSEIERYRGYGSAQEVVVNFRRDLNSRAAEKVHADLKALHLPTINDIEDEFDAKVEDLGVQVSSQPPAGSEHAVSLVSQAAFCVV</sequence>
<dbReference type="Proteomes" id="UP000078465">
    <property type="component" value="Plasmid unnamed2"/>
</dbReference>
<name>A0ACD5EI27_9HYPH</name>
<proteinExistence type="predicted"/>